<dbReference type="AlphaFoldDB" id="A0A8K0CV62"/>
<gene>
    <name evidence="13" type="ORF">ILUMI_11955</name>
</gene>
<keyword evidence="14" id="KW-1185">Reference proteome</keyword>
<sequence length="504" mass="58059">MYIARACFHNGILQYRLLCFQQLNNNLILWNNRSGRSNNYCKSAAQNMSTLRNLIKPPEAVRGMTVLDKSKFDTPVTVPFLNIKDVKISDVIPFMKKYCLKMQHIKPLQSLVKEPHDNKHTGLLLNPGIINIWTDIDNCDRDALQKLSITEADLSTTNITIKYENFLANDVFKAVLPSENEGFSSFSQVGHILHLNLREHLFPYKNLIANVLLDKIPNTRTVINKIDIIDNTYRNFKNEVLCGDHNMMVKIKENRCEFEFDFSKIYWNPRLSTEHERIVKLLNPNDVLFDVFAGVGPFSIPAAKKKCVVFANDLNPDSYKWLNHNSKANKIDPQYLKTFNKDGRDFIISDLKLNLINYINKHNVNIVMNLPALAVEFLSAFCDLYDADEISEIVNPPIVHVYCFAKGENYEQIAKDLVFKNIGFDINDKIINIFKVRTVSSFKEMMRVSFKLDRDILVSSISNKRKQDESILDDEISSKRCCHINKEDGNEASMISVPEENYNV</sequence>
<comment type="similarity">
    <text evidence="1">Belongs to the class I-like SAM-binding methyltransferase superfamily. TRM5/TYW2 family.</text>
</comment>
<dbReference type="Gene3D" id="3.30.300.110">
    <property type="entry name" value="Met-10+ protein-like domains"/>
    <property type="match status" value="1"/>
</dbReference>
<dbReference type="InterPro" id="IPR056743">
    <property type="entry name" value="TRM5-TYW2-like_MTfase"/>
</dbReference>
<dbReference type="OrthoDB" id="408788at2759"/>
<protein>
    <recommendedName>
        <fullName evidence="11">tRNA (guanine(37)-N1)-methyltransferase</fullName>
        <ecNumber evidence="11">2.1.1.228</ecNumber>
    </recommendedName>
    <alternativeName>
        <fullName evidence="11">M1G-methyltransferase</fullName>
    </alternativeName>
    <alternativeName>
        <fullName evidence="11">tRNA [GM37] methyltransferase</fullName>
    </alternativeName>
    <alternativeName>
        <fullName evidence="11">tRNA methyltransferase 5 homolog</fullName>
    </alternativeName>
</protein>
<comment type="similarity">
    <text evidence="11">Belongs to the TRM5 / TYW2 family.</text>
</comment>
<reference evidence="13" key="1">
    <citation type="submission" date="2019-08" db="EMBL/GenBank/DDBJ databases">
        <title>The genome of the North American firefly Photinus pyralis.</title>
        <authorList>
            <consortium name="Photinus pyralis genome working group"/>
            <person name="Fallon T.R."/>
            <person name="Sander Lower S.E."/>
            <person name="Weng J.-K."/>
        </authorList>
    </citation>
    <scope>NUCLEOTIDE SEQUENCE</scope>
    <source>
        <strain evidence="13">TRF0915ILg1</strain>
        <tissue evidence="13">Whole body</tissue>
    </source>
</reference>
<dbReference type="EC" id="2.1.1.228" evidence="11"/>
<keyword evidence="3 11" id="KW-0489">Methyltransferase</keyword>
<evidence type="ECO:0000313" key="13">
    <source>
        <dbReference type="EMBL" id="KAF2894230.1"/>
    </source>
</evidence>
<evidence type="ECO:0000256" key="3">
    <source>
        <dbReference type="ARBA" id="ARBA00022603"/>
    </source>
</evidence>
<evidence type="ECO:0000256" key="8">
    <source>
        <dbReference type="ARBA" id="ARBA00023242"/>
    </source>
</evidence>
<evidence type="ECO:0000256" key="5">
    <source>
        <dbReference type="ARBA" id="ARBA00022691"/>
    </source>
</evidence>
<dbReference type="GO" id="GO:0005759">
    <property type="term" value="C:mitochondrial matrix"/>
    <property type="evidence" value="ECO:0007669"/>
    <property type="project" value="UniProtKB-SubCell"/>
</dbReference>
<feature type="binding site" evidence="11">
    <location>
        <begin position="342"/>
        <end position="343"/>
    </location>
    <ligand>
        <name>S-adenosyl-L-methionine</name>
        <dbReference type="ChEBI" id="CHEBI:59789"/>
    </ligand>
</feature>
<comment type="subunit">
    <text evidence="11">Monomer.</text>
</comment>
<dbReference type="Proteomes" id="UP000801492">
    <property type="component" value="Unassembled WGS sequence"/>
</dbReference>
<dbReference type="GO" id="GO:0052906">
    <property type="term" value="F:tRNA (guanine(37)-N1)-methyltransferase activity"/>
    <property type="evidence" value="ECO:0007669"/>
    <property type="project" value="UniProtKB-UniRule"/>
</dbReference>
<feature type="domain" description="SAM-dependent methyltransferase TRM5/TYW2-type" evidence="12">
    <location>
        <begin position="186"/>
        <end position="454"/>
    </location>
</feature>
<keyword evidence="4 11" id="KW-0808">Transferase</keyword>
<dbReference type="GO" id="GO:0070901">
    <property type="term" value="P:mitochondrial tRNA methylation"/>
    <property type="evidence" value="ECO:0007669"/>
    <property type="project" value="TreeGrafter"/>
</dbReference>
<evidence type="ECO:0000313" key="14">
    <source>
        <dbReference type="Proteomes" id="UP000801492"/>
    </source>
</evidence>
<comment type="function">
    <text evidence="9">Involved in mitochondrial tRNA methylation. Specifically methylates the N1 position of guanosine-37 in various tRNAs. Methylation is not dependent on the nature of the nucleoside 5' of the target nucleoside. This is the first step in the biosynthesis of wybutosine (yW), a modified base adjacent to the anticodon of tRNAs and required for accurate decoding.</text>
</comment>
<proteinExistence type="inferred from homology"/>
<name>A0A8K0CV62_IGNLU</name>
<keyword evidence="6 11" id="KW-0819">tRNA processing</keyword>
<comment type="caution">
    <text evidence="13">The sequence shown here is derived from an EMBL/GenBank/DDBJ whole genome shotgun (WGS) entry which is preliminary data.</text>
</comment>
<feature type="binding site" evidence="11">
    <location>
        <position position="275"/>
    </location>
    <ligand>
        <name>S-adenosyl-L-methionine</name>
        <dbReference type="ChEBI" id="CHEBI:59789"/>
    </ligand>
</feature>
<dbReference type="GO" id="GO:0002939">
    <property type="term" value="P:tRNA N1-guanine methylation"/>
    <property type="evidence" value="ECO:0007669"/>
    <property type="project" value="TreeGrafter"/>
</dbReference>
<dbReference type="EMBL" id="VTPC01007218">
    <property type="protein sequence ID" value="KAF2894230.1"/>
    <property type="molecule type" value="Genomic_DNA"/>
</dbReference>
<dbReference type="SUPFAM" id="SSF53335">
    <property type="entry name" value="S-adenosyl-L-methionine-dependent methyltransferases"/>
    <property type="match status" value="1"/>
</dbReference>
<evidence type="ECO:0000256" key="9">
    <source>
        <dbReference type="ARBA" id="ARBA00045951"/>
    </source>
</evidence>
<comment type="catalytic activity">
    <reaction evidence="10 11">
        <text>guanosine(37) in tRNA + S-adenosyl-L-methionine = N(1)-methylguanosine(37) in tRNA + S-adenosyl-L-homocysteine + H(+)</text>
        <dbReference type="Rhea" id="RHEA:36899"/>
        <dbReference type="Rhea" id="RHEA-COMP:10145"/>
        <dbReference type="Rhea" id="RHEA-COMP:10147"/>
        <dbReference type="ChEBI" id="CHEBI:15378"/>
        <dbReference type="ChEBI" id="CHEBI:57856"/>
        <dbReference type="ChEBI" id="CHEBI:59789"/>
        <dbReference type="ChEBI" id="CHEBI:73542"/>
        <dbReference type="ChEBI" id="CHEBI:74269"/>
        <dbReference type="EC" id="2.1.1.228"/>
    </reaction>
</comment>
<evidence type="ECO:0000256" key="11">
    <source>
        <dbReference type="HAMAP-Rule" id="MF_03152"/>
    </source>
</evidence>
<evidence type="ECO:0000256" key="4">
    <source>
        <dbReference type="ARBA" id="ARBA00022679"/>
    </source>
</evidence>
<dbReference type="PROSITE" id="PS51684">
    <property type="entry name" value="SAM_MT_TRM5_TYW2"/>
    <property type="match status" value="1"/>
</dbReference>
<dbReference type="FunFam" id="3.30.300.110:FF:000001">
    <property type="entry name" value="tRNA (guanine(37)-N1)-methyltransferase"/>
    <property type="match status" value="1"/>
</dbReference>
<dbReference type="InterPro" id="IPR029063">
    <property type="entry name" value="SAM-dependent_MTases_sf"/>
</dbReference>
<feature type="binding site" evidence="11">
    <location>
        <begin position="313"/>
        <end position="314"/>
    </location>
    <ligand>
        <name>S-adenosyl-L-methionine</name>
        <dbReference type="ChEBI" id="CHEBI:59789"/>
    </ligand>
</feature>
<dbReference type="Pfam" id="PF02475">
    <property type="entry name" value="TRM5-TYW2_MTfase"/>
    <property type="match status" value="1"/>
</dbReference>
<dbReference type="HAMAP" id="MF_03152">
    <property type="entry name" value="TRM5"/>
    <property type="match status" value="1"/>
</dbReference>
<evidence type="ECO:0000256" key="2">
    <source>
        <dbReference type="ARBA" id="ARBA00022490"/>
    </source>
</evidence>
<dbReference type="PANTHER" id="PTHR23245">
    <property type="entry name" value="TRNA METHYLTRANSFERASE"/>
    <property type="match status" value="1"/>
</dbReference>
<keyword evidence="7 11" id="KW-0496">Mitochondrion</keyword>
<dbReference type="PANTHER" id="PTHR23245:SF36">
    <property type="entry name" value="TRNA (GUANINE(37)-N1)-METHYLTRANSFERASE"/>
    <property type="match status" value="1"/>
</dbReference>
<feature type="binding site" evidence="11">
    <location>
        <position position="369"/>
    </location>
    <ligand>
        <name>S-adenosyl-L-methionine</name>
        <dbReference type="ChEBI" id="CHEBI:59789"/>
    </ligand>
</feature>
<evidence type="ECO:0000259" key="12">
    <source>
        <dbReference type="PROSITE" id="PS51684"/>
    </source>
</evidence>
<keyword evidence="5 11" id="KW-0949">S-adenosyl-L-methionine</keyword>
<comment type="subcellular location">
    <subcellularLocation>
        <location evidence="11">Mitochondrion matrix</location>
    </subcellularLocation>
    <subcellularLocation>
        <location evidence="11">Nucleus</location>
    </subcellularLocation>
    <subcellularLocation>
        <location evidence="11">Cytoplasm</location>
    </subcellularLocation>
    <text evidence="11">Predominantly in the mitochondria and in the nucleus.</text>
</comment>
<evidence type="ECO:0000256" key="6">
    <source>
        <dbReference type="ARBA" id="ARBA00022694"/>
    </source>
</evidence>
<accession>A0A8K0CV62</accession>
<dbReference type="GO" id="GO:0005634">
    <property type="term" value="C:nucleus"/>
    <property type="evidence" value="ECO:0007669"/>
    <property type="project" value="UniProtKB-SubCell"/>
</dbReference>
<evidence type="ECO:0000256" key="10">
    <source>
        <dbReference type="ARBA" id="ARBA00047783"/>
    </source>
</evidence>
<evidence type="ECO:0000256" key="1">
    <source>
        <dbReference type="ARBA" id="ARBA00009775"/>
    </source>
</evidence>
<dbReference type="Gene3D" id="3.40.50.150">
    <property type="entry name" value="Vaccinia Virus protein VP39"/>
    <property type="match status" value="1"/>
</dbReference>
<dbReference type="InterPro" id="IPR025792">
    <property type="entry name" value="tRNA_Gua_MeTrfase_euk"/>
</dbReference>
<dbReference type="InterPro" id="IPR030382">
    <property type="entry name" value="MeTrfase_TRM5/TYW2"/>
</dbReference>
<organism evidence="13 14">
    <name type="scientific">Ignelater luminosus</name>
    <name type="common">Cucubano</name>
    <name type="synonym">Pyrophorus luminosus</name>
    <dbReference type="NCBI Taxonomy" id="2038154"/>
    <lineage>
        <taxon>Eukaryota</taxon>
        <taxon>Metazoa</taxon>
        <taxon>Ecdysozoa</taxon>
        <taxon>Arthropoda</taxon>
        <taxon>Hexapoda</taxon>
        <taxon>Insecta</taxon>
        <taxon>Pterygota</taxon>
        <taxon>Neoptera</taxon>
        <taxon>Endopterygota</taxon>
        <taxon>Coleoptera</taxon>
        <taxon>Polyphaga</taxon>
        <taxon>Elateriformia</taxon>
        <taxon>Elateroidea</taxon>
        <taxon>Elateridae</taxon>
        <taxon>Agrypninae</taxon>
        <taxon>Pyrophorini</taxon>
        <taxon>Ignelater</taxon>
    </lineage>
</organism>
<dbReference type="InterPro" id="IPR056744">
    <property type="entry name" value="TRM5/TYW2-like_N"/>
</dbReference>
<dbReference type="Pfam" id="PF25133">
    <property type="entry name" value="TYW2_N_2"/>
    <property type="match status" value="1"/>
</dbReference>
<keyword evidence="2 11" id="KW-0963">Cytoplasm</keyword>
<keyword evidence="8 11" id="KW-0539">Nucleus</keyword>
<evidence type="ECO:0000256" key="7">
    <source>
        <dbReference type="ARBA" id="ARBA00023128"/>
    </source>
</evidence>
<comment type="function">
    <text evidence="11">Specifically methylates the N1 position of guanosine-37 in various cytoplasmic and mitochondrial tRNAs. Methylation is not dependent on the nature of the nucleoside 5' of the target nucleoside. This is the first step in the biosynthesis of wybutosine (yW), a modified base adjacent to the anticodon of tRNAs and required for accurate decoding.</text>
</comment>